<proteinExistence type="predicted"/>
<organism evidence="2 3">
    <name type="scientific">Desulfosudis oleivorans (strain DSM 6200 / JCM 39069 / Hxd3)</name>
    <name type="common">Desulfococcus oleovorans</name>
    <dbReference type="NCBI Taxonomy" id="96561"/>
    <lineage>
        <taxon>Bacteria</taxon>
        <taxon>Pseudomonadati</taxon>
        <taxon>Thermodesulfobacteriota</taxon>
        <taxon>Desulfobacteria</taxon>
        <taxon>Desulfobacterales</taxon>
        <taxon>Desulfosudaceae</taxon>
        <taxon>Desulfosudis</taxon>
    </lineage>
</organism>
<evidence type="ECO:0000313" key="3">
    <source>
        <dbReference type="Proteomes" id="UP000008561"/>
    </source>
</evidence>
<keyword evidence="2" id="KW-0808">Transferase</keyword>
<dbReference type="PANTHER" id="PTHR48090">
    <property type="entry name" value="UNDECAPRENYL-PHOSPHATE 4-DEOXY-4-FORMAMIDO-L-ARABINOSE TRANSFERASE-RELATED"/>
    <property type="match status" value="1"/>
</dbReference>
<evidence type="ECO:0000259" key="1">
    <source>
        <dbReference type="Pfam" id="PF00535"/>
    </source>
</evidence>
<accession>A8ZVM2</accession>
<dbReference type="CDD" id="cd04179">
    <property type="entry name" value="DPM_DPG-synthase_like"/>
    <property type="match status" value="1"/>
</dbReference>
<dbReference type="CAZy" id="GT2">
    <property type="family name" value="Glycosyltransferase Family 2"/>
</dbReference>
<dbReference type="AlphaFoldDB" id="A8ZVM2"/>
<dbReference type="InterPro" id="IPR050256">
    <property type="entry name" value="Glycosyltransferase_2"/>
</dbReference>
<dbReference type="EMBL" id="CP000859">
    <property type="protein sequence ID" value="ABW68209.1"/>
    <property type="molecule type" value="Genomic_DNA"/>
</dbReference>
<dbReference type="eggNOG" id="COG0463">
    <property type="taxonomic scope" value="Bacteria"/>
</dbReference>
<dbReference type="InterPro" id="IPR029044">
    <property type="entry name" value="Nucleotide-diphossugar_trans"/>
</dbReference>
<dbReference type="InterPro" id="IPR001173">
    <property type="entry name" value="Glyco_trans_2-like"/>
</dbReference>
<keyword evidence="3" id="KW-1185">Reference proteome</keyword>
<dbReference type="Gene3D" id="3.90.550.10">
    <property type="entry name" value="Spore Coat Polysaccharide Biosynthesis Protein SpsA, Chain A"/>
    <property type="match status" value="1"/>
</dbReference>
<dbReference type="STRING" id="96561.Dole_2405"/>
<dbReference type="Pfam" id="PF00535">
    <property type="entry name" value="Glycos_transf_2"/>
    <property type="match status" value="1"/>
</dbReference>
<dbReference type="SUPFAM" id="SSF53448">
    <property type="entry name" value="Nucleotide-diphospho-sugar transferases"/>
    <property type="match status" value="1"/>
</dbReference>
<gene>
    <name evidence="2" type="ordered locus">Dole_2405</name>
</gene>
<sequence length="248" mass="27918">MTDASSYIRLSIIITVYSETGALVQTVERLLKQDRDYIHEILLVVSPFSSDACMAVCRQLAETHTLVTILVQQKNPGVGLALRQGMAAATGTHVAVLSADLETEPEAVDRMVRKIQESGCDVVVANRWLPGGGFARYNPVKLMANWLFQQVFRRVYATDVGDLTYGLKVLEKIVVDRICWKATLHEIFIETTVKPIRYGYSVCQVPTFWTGRTEGVSRNSFFKNLRYVGLALRVRWRPVPPDEAKPKK</sequence>
<dbReference type="PANTHER" id="PTHR48090:SF7">
    <property type="entry name" value="RFBJ PROTEIN"/>
    <property type="match status" value="1"/>
</dbReference>
<dbReference type="HOGENOM" id="CLU_1118775_0_0_7"/>
<dbReference type="RefSeq" id="WP_012175821.1">
    <property type="nucleotide sequence ID" value="NC_009943.1"/>
</dbReference>
<protein>
    <submittedName>
        <fullName evidence="2">Glycosyl transferase family 2</fullName>
    </submittedName>
</protein>
<reference evidence="2 3" key="1">
    <citation type="submission" date="2007-10" db="EMBL/GenBank/DDBJ databases">
        <title>Complete sequence of Desulfococcus oleovorans Hxd3.</title>
        <authorList>
            <consortium name="US DOE Joint Genome Institute"/>
            <person name="Copeland A."/>
            <person name="Lucas S."/>
            <person name="Lapidus A."/>
            <person name="Barry K."/>
            <person name="Glavina del Rio T."/>
            <person name="Dalin E."/>
            <person name="Tice H."/>
            <person name="Pitluck S."/>
            <person name="Kiss H."/>
            <person name="Brettin T."/>
            <person name="Bruce D."/>
            <person name="Detter J.C."/>
            <person name="Han C."/>
            <person name="Schmutz J."/>
            <person name="Larimer F."/>
            <person name="Land M."/>
            <person name="Hauser L."/>
            <person name="Kyrpides N."/>
            <person name="Kim E."/>
            <person name="Wawrik B."/>
            <person name="Richardson P."/>
        </authorList>
    </citation>
    <scope>NUCLEOTIDE SEQUENCE [LARGE SCALE GENOMIC DNA]</scope>
    <source>
        <strain evidence="3">DSM 6200 / JCM 39069 / Hxd3</strain>
    </source>
</reference>
<feature type="domain" description="Glycosyltransferase 2-like" evidence="1">
    <location>
        <begin position="11"/>
        <end position="156"/>
    </location>
</feature>
<dbReference type="GO" id="GO:0016740">
    <property type="term" value="F:transferase activity"/>
    <property type="evidence" value="ECO:0007669"/>
    <property type="project" value="UniProtKB-KW"/>
</dbReference>
<dbReference type="Proteomes" id="UP000008561">
    <property type="component" value="Chromosome"/>
</dbReference>
<dbReference type="OrthoDB" id="9811884at2"/>
<name>A8ZVM2_DESOH</name>
<evidence type="ECO:0000313" key="2">
    <source>
        <dbReference type="EMBL" id="ABW68209.1"/>
    </source>
</evidence>
<dbReference type="KEGG" id="dol:Dole_2405"/>